<evidence type="ECO:0000313" key="3">
    <source>
        <dbReference type="EMBL" id="GAN06853.1"/>
    </source>
</evidence>
<keyword evidence="1" id="KW-1133">Transmembrane helix</keyword>
<feature type="transmembrane region" description="Helical" evidence="1">
    <location>
        <begin position="186"/>
        <end position="207"/>
    </location>
</feature>
<dbReference type="PANTHER" id="PTHR12286:SF5">
    <property type="entry name" value="SACCHAROPINE DEHYDROGENASE-LIKE OXIDOREDUCTASE"/>
    <property type="match status" value="1"/>
</dbReference>
<reference evidence="3" key="1">
    <citation type="submission" date="2014-09" db="EMBL/GenBank/DDBJ databases">
        <title>Draft genome sequence of an oleaginous Mucoromycotina fungus Mucor ambiguus NBRC6742.</title>
        <authorList>
            <person name="Takeda I."/>
            <person name="Yamane N."/>
            <person name="Morita T."/>
            <person name="Tamano K."/>
            <person name="Machida M."/>
            <person name="Baker S."/>
            <person name="Koike H."/>
        </authorList>
    </citation>
    <scope>NUCLEOTIDE SEQUENCE</scope>
    <source>
        <strain evidence="3">NBRC 6742</strain>
    </source>
</reference>
<keyword evidence="1" id="KW-0812">Transmembrane</keyword>
<dbReference type="InterPro" id="IPR051276">
    <property type="entry name" value="Saccharopine_DH-like_oxidrdct"/>
</dbReference>
<feature type="chain" id="PRO_5002200083" evidence="2">
    <location>
        <begin position="24"/>
        <end position="274"/>
    </location>
</feature>
<dbReference type="Proteomes" id="UP000053815">
    <property type="component" value="Unassembled WGS sequence"/>
</dbReference>
<accession>A0A0C9MXF8</accession>
<dbReference type="PANTHER" id="PTHR12286">
    <property type="entry name" value="SACCHAROPINE DEHYDROGENASE-LIKE OXIDOREDUCTASE"/>
    <property type="match status" value="1"/>
</dbReference>
<protein>
    <submittedName>
        <fullName evidence="3">Uncharacterized protein</fullName>
    </submittedName>
</protein>
<keyword evidence="4" id="KW-1185">Reference proteome</keyword>
<dbReference type="GO" id="GO:0005886">
    <property type="term" value="C:plasma membrane"/>
    <property type="evidence" value="ECO:0007669"/>
    <property type="project" value="TreeGrafter"/>
</dbReference>
<dbReference type="OrthoDB" id="10268090at2759"/>
<organism evidence="3">
    <name type="scientific">Mucor ambiguus</name>
    <dbReference type="NCBI Taxonomy" id="91626"/>
    <lineage>
        <taxon>Eukaryota</taxon>
        <taxon>Fungi</taxon>
        <taxon>Fungi incertae sedis</taxon>
        <taxon>Mucoromycota</taxon>
        <taxon>Mucoromycotina</taxon>
        <taxon>Mucoromycetes</taxon>
        <taxon>Mucorales</taxon>
        <taxon>Mucorineae</taxon>
        <taxon>Mucoraceae</taxon>
        <taxon>Mucor</taxon>
    </lineage>
</organism>
<dbReference type="GO" id="GO:0005739">
    <property type="term" value="C:mitochondrion"/>
    <property type="evidence" value="ECO:0007669"/>
    <property type="project" value="TreeGrafter"/>
</dbReference>
<keyword evidence="2" id="KW-0732">Signal</keyword>
<proteinExistence type="predicted"/>
<feature type="signal peptide" evidence="2">
    <location>
        <begin position="1"/>
        <end position="23"/>
    </location>
</feature>
<dbReference type="EMBL" id="DF836427">
    <property type="protein sequence ID" value="GAN06853.1"/>
    <property type="molecule type" value="Genomic_DNA"/>
</dbReference>
<keyword evidence="1" id="KW-0472">Membrane</keyword>
<evidence type="ECO:0000256" key="1">
    <source>
        <dbReference type="SAM" id="Phobius"/>
    </source>
</evidence>
<evidence type="ECO:0000313" key="4">
    <source>
        <dbReference type="Proteomes" id="UP000053815"/>
    </source>
</evidence>
<evidence type="ECO:0000256" key="2">
    <source>
        <dbReference type="SAM" id="SignalP"/>
    </source>
</evidence>
<dbReference type="GO" id="GO:0005811">
    <property type="term" value="C:lipid droplet"/>
    <property type="evidence" value="ECO:0007669"/>
    <property type="project" value="TreeGrafter"/>
</dbReference>
<dbReference type="Gene3D" id="3.40.50.720">
    <property type="entry name" value="NAD(P)-binding Rossmann-like Domain"/>
    <property type="match status" value="1"/>
</dbReference>
<gene>
    <name evidence="3" type="ORF">MAM1_0138d06343</name>
</gene>
<dbReference type="GO" id="GO:0009247">
    <property type="term" value="P:glycolipid biosynthetic process"/>
    <property type="evidence" value="ECO:0007669"/>
    <property type="project" value="TreeGrafter"/>
</dbReference>
<name>A0A0C9MXF8_9FUNG</name>
<dbReference type="AlphaFoldDB" id="A0A0C9MXF8"/>
<sequence>MAWITPFLNHAFWLAQWVRLKSTAHSWLNPAFVKKTHYLDACGEHPWIKNIIANYHTQARKNKMMIVNSCSFNSVPSDLGVFMLSKYAKEKHDMSELAKVKISVTRIAKSYFVGTMQLSVLAFTDASLTSEQKSDPYLLVTRQSIDKSTLHTLERGPDFSNLWQSYFVMSGYGHAFTFKESMSFDFLTALIMTSIFYTLGLLIKVPFLCEKVRHMLPDFGGPNAASRAKGVYDMEFINTLSERNEHAVDQQTKRRTRSIVKTSEIPDKAIHVAS</sequence>